<dbReference type="EMBL" id="NBNE01015200">
    <property type="protein sequence ID" value="OWY93924.1"/>
    <property type="molecule type" value="Genomic_DNA"/>
</dbReference>
<keyword evidence="3" id="KW-1185">Reference proteome</keyword>
<accession>A0A225ULB6</accession>
<gene>
    <name evidence="2" type="ORF">PHMEG_00036496</name>
</gene>
<comment type="caution">
    <text evidence="2">The sequence shown here is derived from an EMBL/GenBank/DDBJ whole genome shotgun (WGS) entry which is preliminary data.</text>
</comment>
<dbReference type="AlphaFoldDB" id="A0A225ULB6"/>
<feature type="compositionally biased region" description="Basic and acidic residues" evidence="1">
    <location>
        <begin position="31"/>
        <end position="49"/>
    </location>
</feature>
<dbReference type="Proteomes" id="UP000198211">
    <property type="component" value="Unassembled WGS sequence"/>
</dbReference>
<evidence type="ECO:0000313" key="2">
    <source>
        <dbReference type="EMBL" id="OWY93924.1"/>
    </source>
</evidence>
<sequence length="67" mass="7455">MSLGVFEAGTSIKTKAEKQEQPESNRGQKGGTKEQKRTQSGVKMEKMARYTEMEAKLAFKEEDGGRS</sequence>
<organism evidence="2 3">
    <name type="scientific">Phytophthora megakarya</name>
    <dbReference type="NCBI Taxonomy" id="4795"/>
    <lineage>
        <taxon>Eukaryota</taxon>
        <taxon>Sar</taxon>
        <taxon>Stramenopiles</taxon>
        <taxon>Oomycota</taxon>
        <taxon>Peronosporomycetes</taxon>
        <taxon>Peronosporales</taxon>
        <taxon>Peronosporaceae</taxon>
        <taxon>Phytophthora</taxon>
    </lineage>
</organism>
<feature type="compositionally biased region" description="Basic and acidic residues" evidence="1">
    <location>
        <begin position="14"/>
        <end position="23"/>
    </location>
</feature>
<reference evidence="3" key="1">
    <citation type="submission" date="2017-03" db="EMBL/GenBank/DDBJ databases">
        <title>Phytopthora megakarya and P. palmivora, two closely related causual agents of cacao black pod achieved similar genome size and gene model numbers by different mechanisms.</title>
        <authorList>
            <person name="Ali S."/>
            <person name="Shao J."/>
            <person name="Larry D.J."/>
            <person name="Kronmiller B."/>
            <person name="Shen D."/>
            <person name="Strem M.D."/>
            <person name="Melnick R.L."/>
            <person name="Guiltinan M.J."/>
            <person name="Tyler B.M."/>
            <person name="Meinhardt L.W."/>
            <person name="Bailey B.A."/>
        </authorList>
    </citation>
    <scope>NUCLEOTIDE SEQUENCE [LARGE SCALE GENOMIC DNA]</scope>
    <source>
        <strain evidence="3">zdho120</strain>
    </source>
</reference>
<evidence type="ECO:0000256" key="1">
    <source>
        <dbReference type="SAM" id="MobiDB-lite"/>
    </source>
</evidence>
<evidence type="ECO:0000313" key="3">
    <source>
        <dbReference type="Proteomes" id="UP000198211"/>
    </source>
</evidence>
<feature type="region of interest" description="Disordered" evidence="1">
    <location>
        <begin position="1"/>
        <end position="49"/>
    </location>
</feature>
<protein>
    <submittedName>
        <fullName evidence="2">Uncharacterized protein</fullName>
    </submittedName>
</protein>
<name>A0A225ULB6_9STRA</name>
<proteinExistence type="predicted"/>